<dbReference type="Pfam" id="PF25967">
    <property type="entry name" value="RND-MFP_C"/>
    <property type="match status" value="1"/>
</dbReference>
<dbReference type="Gene3D" id="2.40.50.100">
    <property type="match status" value="1"/>
</dbReference>
<dbReference type="GO" id="GO:0046677">
    <property type="term" value="P:response to antibiotic"/>
    <property type="evidence" value="ECO:0007669"/>
    <property type="project" value="TreeGrafter"/>
</dbReference>
<dbReference type="GO" id="GO:0005886">
    <property type="term" value="C:plasma membrane"/>
    <property type="evidence" value="ECO:0007669"/>
    <property type="project" value="TreeGrafter"/>
</dbReference>
<comment type="subcellular location">
    <subcellularLocation>
        <location evidence="1">Cell envelope</location>
    </subcellularLocation>
</comment>
<dbReference type="Gene3D" id="2.40.30.170">
    <property type="match status" value="1"/>
</dbReference>
<name>A0A645BL58_9ZZZZ</name>
<dbReference type="InterPro" id="IPR006143">
    <property type="entry name" value="RND_pump_MFP"/>
</dbReference>
<evidence type="ECO:0000256" key="1">
    <source>
        <dbReference type="ARBA" id="ARBA00004196"/>
    </source>
</evidence>
<dbReference type="Gene3D" id="1.10.287.470">
    <property type="entry name" value="Helix hairpin bin"/>
    <property type="match status" value="1"/>
</dbReference>
<sequence>MAELEQSEAKVEAQKALLSSAQVDLGETNVVAPFSGKVSANDLAVGTFVTAGTTVLATISNSDPVRVKFSLAEAEYLKLVATKAADGTAPLENLTIVLADGSTYPLKGKLTQVDRSISEGTGTLTLKAEFDNPDKLLLPGMFAHLQANVGTKKDALLVPQRAVTEIMYKTFVYVVNSENKVEMKEVKLGARVGRLWVVESGLDGTENIIVEGTQKVKKGSVVKAEAMTEQDLDTSTTK</sequence>
<evidence type="ECO:0000259" key="2">
    <source>
        <dbReference type="Pfam" id="PF25944"/>
    </source>
</evidence>
<proteinExistence type="predicted"/>
<evidence type="ECO:0000259" key="3">
    <source>
        <dbReference type="Pfam" id="PF25967"/>
    </source>
</evidence>
<protein>
    <submittedName>
        <fullName evidence="4">Multidrug/solvent efflux pump periplasmic linker protein MepA</fullName>
    </submittedName>
</protein>
<comment type="caution">
    <text evidence="4">The sequence shown here is derived from an EMBL/GenBank/DDBJ whole genome shotgun (WGS) entry which is preliminary data.</text>
</comment>
<feature type="domain" description="Multidrug resistance protein MdtA-like C-terminal permuted SH3" evidence="3">
    <location>
        <begin position="154"/>
        <end position="215"/>
    </location>
</feature>
<accession>A0A645BL58</accession>
<dbReference type="PANTHER" id="PTHR30158">
    <property type="entry name" value="ACRA/E-RELATED COMPONENT OF DRUG EFFLUX TRANSPORTER"/>
    <property type="match status" value="1"/>
</dbReference>
<dbReference type="AlphaFoldDB" id="A0A645BL58"/>
<dbReference type="InterPro" id="IPR058627">
    <property type="entry name" value="MdtA-like_C"/>
</dbReference>
<dbReference type="EMBL" id="VSSQ01020426">
    <property type="protein sequence ID" value="MPM65271.1"/>
    <property type="molecule type" value="Genomic_DNA"/>
</dbReference>
<reference evidence="4" key="1">
    <citation type="submission" date="2019-08" db="EMBL/GenBank/DDBJ databases">
        <authorList>
            <person name="Kucharzyk K."/>
            <person name="Murdoch R.W."/>
            <person name="Higgins S."/>
            <person name="Loffler F."/>
        </authorList>
    </citation>
    <scope>NUCLEOTIDE SEQUENCE</scope>
</reference>
<feature type="domain" description="Multidrug resistance protein MdtA-like beta-barrel" evidence="2">
    <location>
        <begin position="64"/>
        <end position="150"/>
    </location>
</feature>
<organism evidence="4">
    <name type="scientific">bioreactor metagenome</name>
    <dbReference type="NCBI Taxonomy" id="1076179"/>
    <lineage>
        <taxon>unclassified sequences</taxon>
        <taxon>metagenomes</taxon>
        <taxon>ecological metagenomes</taxon>
    </lineage>
</organism>
<dbReference type="Gene3D" id="2.40.420.20">
    <property type="match status" value="1"/>
</dbReference>
<dbReference type="Pfam" id="PF25944">
    <property type="entry name" value="Beta-barrel_RND"/>
    <property type="match status" value="1"/>
</dbReference>
<dbReference type="InterPro" id="IPR058626">
    <property type="entry name" value="MdtA-like_b-barrel"/>
</dbReference>
<dbReference type="FunFam" id="2.40.420.20:FF:000001">
    <property type="entry name" value="Efflux RND transporter periplasmic adaptor subunit"/>
    <property type="match status" value="1"/>
</dbReference>
<gene>
    <name evidence="4" type="primary">mepA_65</name>
    <name evidence="4" type="ORF">SDC9_112166</name>
</gene>
<dbReference type="NCBIfam" id="TIGR01730">
    <property type="entry name" value="RND_mfp"/>
    <property type="match status" value="1"/>
</dbReference>
<dbReference type="SUPFAM" id="SSF111369">
    <property type="entry name" value="HlyD-like secretion proteins"/>
    <property type="match status" value="1"/>
</dbReference>
<evidence type="ECO:0000313" key="4">
    <source>
        <dbReference type="EMBL" id="MPM65271.1"/>
    </source>
</evidence>
<dbReference type="GO" id="GO:0022857">
    <property type="term" value="F:transmembrane transporter activity"/>
    <property type="evidence" value="ECO:0007669"/>
    <property type="project" value="InterPro"/>
</dbReference>
<dbReference type="GO" id="GO:0030313">
    <property type="term" value="C:cell envelope"/>
    <property type="evidence" value="ECO:0007669"/>
    <property type="project" value="UniProtKB-SubCell"/>
</dbReference>